<organism evidence="1 2">
    <name type="scientific">Trichonephila inaurata madagascariensis</name>
    <dbReference type="NCBI Taxonomy" id="2747483"/>
    <lineage>
        <taxon>Eukaryota</taxon>
        <taxon>Metazoa</taxon>
        <taxon>Ecdysozoa</taxon>
        <taxon>Arthropoda</taxon>
        <taxon>Chelicerata</taxon>
        <taxon>Arachnida</taxon>
        <taxon>Araneae</taxon>
        <taxon>Araneomorphae</taxon>
        <taxon>Entelegynae</taxon>
        <taxon>Araneoidea</taxon>
        <taxon>Nephilidae</taxon>
        <taxon>Trichonephila</taxon>
        <taxon>Trichonephila inaurata</taxon>
    </lineage>
</organism>
<reference evidence="1" key="1">
    <citation type="submission" date="2020-08" db="EMBL/GenBank/DDBJ databases">
        <title>Multicomponent nature underlies the extraordinary mechanical properties of spider dragline silk.</title>
        <authorList>
            <person name="Kono N."/>
            <person name="Nakamura H."/>
            <person name="Mori M."/>
            <person name="Yoshida Y."/>
            <person name="Ohtoshi R."/>
            <person name="Malay A.D."/>
            <person name="Moran D.A.P."/>
            <person name="Tomita M."/>
            <person name="Numata K."/>
            <person name="Arakawa K."/>
        </authorList>
    </citation>
    <scope>NUCLEOTIDE SEQUENCE</scope>
</reference>
<dbReference type="EMBL" id="BMAV01002819">
    <property type="protein sequence ID" value="GFY41981.1"/>
    <property type="molecule type" value="Genomic_DNA"/>
</dbReference>
<evidence type="ECO:0000313" key="2">
    <source>
        <dbReference type="Proteomes" id="UP000886998"/>
    </source>
</evidence>
<evidence type="ECO:0000313" key="1">
    <source>
        <dbReference type="EMBL" id="GFY41981.1"/>
    </source>
</evidence>
<keyword evidence="2" id="KW-1185">Reference proteome</keyword>
<protein>
    <submittedName>
        <fullName evidence="1">Uncharacterized protein</fullName>
    </submittedName>
</protein>
<name>A0A8X6WY45_9ARAC</name>
<sequence>MSPGAMTGSEDGLIDTVIKLSEILNHYFDPQQTNIYQDPVDLAIINSWWGVAKQRILNVETAIGEGLRSFDTKLNDKSDFLSSHPSVRSCSRLTTLSL</sequence>
<proteinExistence type="predicted"/>
<gene>
    <name evidence="1" type="ORF">TNIN_275721</name>
</gene>
<accession>A0A8X6WY45</accession>
<dbReference type="Proteomes" id="UP000886998">
    <property type="component" value="Unassembled WGS sequence"/>
</dbReference>
<comment type="caution">
    <text evidence="1">The sequence shown here is derived from an EMBL/GenBank/DDBJ whole genome shotgun (WGS) entry which is preliminary data.</text>
</comment>
<dbReference type="AlphaFoldDB" id="A0A8X6WY45"/>